<proteinExistence type="predicted"/>
<dbReference type="AlphaFoldDB" id="A0A512JG10"/>
<sequence length="76" mass="8199">MRRWRDGEGAPSAKTMAWAREWALATAADVLAAAWEQDLVDDVRARLQGIKRRAAEQGRAIHAAARAKAEAAASAT</sequence>
<evidence type="ECO:0000313" key="2">
    <source>
        <dbReference type="Proteomes" id="UP000321750"/>
    </source>
</evidence>
<organism evidence="1 2">
    <name type="scientific">Methylobacterium gnaphalii</name>
    <dbReference type="NCBI Taxonomy" id="1010610"/>
    <lineage>
        <taxon>Bacteria</taxon>
        <taxon>Pseudomonadati</taxon>
        <taxon>Pseudomonadota</taxon>
        <taxon>Alphaproteobacteria</taxon>
        <taxon>Hyphomicrobiales</taxon>
        <taxon>Methylobacteriaceae</taxon>
        <taxon>Methylobacterium</taxon>
    </lineage>
</organism>
<accession>A0A512JG10</accession>
<name>A0A512JG10_9HYPH</name>
<dbReference type="Proteomes" id="UP000321750">
    <property type="component" value="Unassembled WGS sequence"/>
</dbReference>
<comment type="caution">
    <text evidence="1">The sequence shown here is derived from an EMBL/GenBank/DDBJ whole genome shotgun (WGS) entry which is preliminary data.</text>
</comment>
<keyword evidence="2" id="KW-1185">Reference proteome</keyword>
<reference evidence="1 2" key="1">
    <citation type="submission" date="2019-07" db="EMBL/GenBank/DDBJ databases">
        <title>Whole genome shotgun sequence of Methylobacterium gnaphalii NBRC 107716.</title>
        <authorList>
            <person name="Hosoyama A."/>
            <person name="Uohara A."/>
            <person name="Ohji S."/>
            <person name="Ichikawa N."/>
        </authorList>
    </citation>
    <scope>NUCLEOTIDE SEQUENCE [LARGE SCALE GENOMIC DNA]</scope>
    <source>
        <strain evidence="1 2">NBRC 107716</strain>
    </source>
</reference>
<gene>
    <name evidence="1" type="ORF">MGN01_07420</name>
</gene>
<evidence type="ECO:0000313" key="1">
    <source>
        <dbReference type="EMBL" id="GEP08897.1"/>
    </source>
</evidence>
<protein>
    <submittedName>
        <fullName evidence="1">Uncharacterized protein</fullName>
    </submittedName>
</protein>
<dbReference type="EMBL" id="BJZV01000002">
    <property type="protein sequence ID" value="GEP08897.1"/>
    <property type="molecule type" value="Genomic_DNA"/>
</dbReference>